<feature type="transmembrane region" description="Helical" evidence="1">
    <location>
        <begin position="38"/>
        <end position="64"/>
    </location>
</feature>
<dbReference type="GO" id="GO:0005886">
    <property type="term" value="C:plasma membrane"/>
    <property type="evidence" value="ECO:0007669"/>
    <property type="project" value="TreeGrafter"/>
</dbReference>
<evidence type="ECO:0008006" key="4">
    <source>
        <dbReference type="Google" id="ProtNLM"/>
    </source>
</evidence>
<feature type="transmembrane region" description="Helical" evidence="1">
    <location>
        <begin position="70"/>
        <end position="98"/>
    </location>
</feature>
<name>A0A0R1ZV91_9LACO</name>
<evidence type="ECO:0000256" key="1">
    <source>
        <dbReference type="SAM" id="Phobius"/>
    </source>
</evidence>
<dbReference type="PATRIC" id="fig|1291052.5.peg.2193"/>
<dbReference type="InterPro" id="IPR008523">
    <property type="entry name" value="DUF805"/>
</dbReference>
<dbReference type="PANTHER" id="PTHR34980">
    <property type="entry name" value="INNER MEMBRANE PROTEIN-RELATED-RELATED"/>
    <property type="match status" value="1"/>
</dbReference>
<proteinExistence type="predicted"/>
<keyword evidence="3" id="KW-1185">Reference proteome</keyword>
<dbReference type="EMBL" id="AYYO01000044">
    <property type="protein sequence ID" value="KRM54716.1"/>
    <property type="molecule type" value="Genomic_DNA"/>
</dbReference>
<keyword evidence="1" id="KW-1133">Transmembrane helix</keyword>
<accession>A0A0R1ZV91</accession>
<evidence type="ECO:0000313" key="3">
    <source>
        <dbReference type="Proteomes" id="UP000051679"/>
    </source>
</evidence>
<feature type="transmembrane region" description="Helical" evidence="1">
    <location>
        <begin position="110"/>
        <end position="132"/>
    </location>
</feature>
<dbReference type="Proteomes" id="UP000051679">
    <property type="component" value="Unassembled WGS sequence"/>
</dbReference>
<dbReference type="PANTHER" id="PTHR34980:SF2">
    <property type="entry name" value="INNER MEMBRANE PROTEIN YHAH-RELATED"/>
    <property type="match status" value="1"/>
</dbReference>
<keyword evidence="1" id="KW-0812">Transmembrane</keyword>
<organism evidence="2 3">
    <name type="scientific">Lacticaseibacillus sharpeae JCM 1186 = DSM 20505</name>
    <dbReference type="NCBI Taxonomy" id="1291052"/>
    <lineage>
        <taxon>Bacteria</taxon>
        <taxon>Bacillati</taxon>
        <taxon>Bacillota</taxon>
        <taxon>Bacilli</taxon>
        <taxon>Lactobacillales</taxon>
        <taxon>Lactobacillaceae</taxon>
        <taxon>Lacticaseibacillus</taxon>
    </lineage>
</organism>
<reference evidence="2 3" key="1">
    <citation type="journal article" date="2015" name="Genome Announc.">
        <title>Expanding the biotechnology potential of lactobacilli through comparative genomics of 213 strains and associated genera.</title>
        <authorList>
            <person name="Sun Z."/>
            <person name="Harris H.M."/>
            <person name="McCann A."/>
            <person name="Guo C."/>
            <person name="Argimon S."/>
            <person name="Zhang W."/>
            <person name="Yang X."/>
            <person name="Jeffery I.B."/>
            <person name="Cooney J.C."/>
            <person name="Kagawa T.F."/>
            <person name="Liu W."/>
            <person name="Song Y."/>
            <person name="Salvetti E."/>
            <person name="Wrobel A."/>
            <person name="Rasinkangas P."/>
            <person name="Parkhill J."/>
            <person name="Rea M.C."/>
            <person name="O'Sullivan O."/>
            <person name="Ritari J."/>
            <person name="Douillard F.P."/>
            <person name="Paul Ross R."/>
            <person name="Yang R."/>
            <person name="Briner A.E."/>
            <person name="Felis G.E."/>
            <person name="de Vos W.M."/>
            <person name="Barrangou R."/>
            <person name="Klaenhammer T.R."/>
            <person name="Caufield P.W."/>
            <person name="Cui Y."/>
            <person name="Zhang H."/>
            <person name="O'Toole P.W."/>
        </authorList>
    </citation>
    <scope>NUCLEOTIDE SEQUENCE [LARGE SCALE GENOMIC DNA]</scope>
    <source>
        <strain evidence="2 3">DSM 20505</strain>
    </source>
</reference>
<keyword evidence="1" id="KW-0472">Membrane</keyword>
<comment type="caution">
    <text evidence="2">The sequence shown here is derived from an EMBL/GenBank/DDBJ whole genome shotgun (WGS) entry which is preliminary data.</text>
</comment>
<protein>
    <recommendedName>
        <fullName evidence="4">DUF805 domain-containing protein</fullName>
    </recommendedName>
</protein>
<sequence length="148" mass="16339">MEAIMQKNVGFGSALVLFFRRYVDFTGRSTRAEYWWMMLWRFIYAIIFIALLIALVPTIIVVAGNQGNSVVPIVIEVLLLVLLLLVALASIVPTIALLVRRFRDAGVNPFLVLLPYLLPQGVGAFIGIPQIVVKMGTDDPATLFSAFG</sequence>
<dbReference type="Pfam" id="PF05656">
    <property type="entry name" value="DUF805"/>
    <property type="match status" value="1"/>
</dbReference>
<gene>
    <name evidence="2" type="ORF">FC18_GL002130</name>
</gene>
<evidence type="ECO:0000313" key="2">
    <source>
        <dbReference type="EMBL" id="KRM54716.1"/>
    </source>
</evidence>
<dbReference type="AlphaFoldDB" id="A0A0R1ZV91"/>